<feature type="non-terminal residue" evidence="1">
    <location>
        <position position="63"/>
    </location>
</feature>
<keyword evidence="2" id="KW-1185">Reference proteome</keyword>
<name>A0A2C6KFW6_9APIC</name>
<dbReference type="VEuPathDB" id="ToxoDB:CSUI_010963"/>
<gene>
    <name evidence="1" type="ORF">CSUI_010963</name>
</gene>
<dbReference type="RefSeq" id="XP_067916960.1">
    <property type="nucleotide sequence ID" value="XM_068071064.1"/>
</dbReference>
<protein>
    <submittedName>
        <fullName evidence="1">Dna large subunit</fullName>
    </submittedName>
</protein>
<dbReference type="Proteomes" id="UP000221165">
    <property type="component" value="Unassembled WGS sequence"/>
</dbReference>
<evidence type="ECO:0000313" key="1">
    <source>
        <dbReference type="EMBL" id="PHJ15226.1"/>
    </source>
</evidence>
<sequence length="63" mass="7696">FSLFLSFSSDRERQQWFIRQECRLFLYRLDELMRSHPEATGVASEDLPFNQFLQREGLEYDFV</sequence>
<evidence type="ECO:0000313" key="2">
    <source>
        <dbReference type="Proteomes" id="UP000221165"/>
    </source>
</evidence>
<proteinExistence type="predicted"/>
<dbReference type="Gene3D" id="1.20.930.80">
    <property type="match status" value="1"/>
</dbReference>
<dbReference type="GeneID" id="94434275"/>
<dbReference type="AlphaFoldDB" id="A0A2C6KFW6"/>
<comment type="caution">
    <text evidence="1">The sequence shown here is derived from an EMBL/GenBank/DDBJ whole genome shotgun (WGS) entry which is preliminary data.</text>
</comment>
<accession>A0A2C6KFW6</accession>
<dbReference type="EMBL" id="MIGC01009047">
    <property type="protein sequence ID" value="PHJ15226.1"/>
    <property type="molecule type" value="Genomic_DNA"/>
</dbReference>
<feature type="non-terminal residue" evidence="1">
    <location>
        <position position="1"/>
    </location>
</feature>
<organism evidence="1 2">
    <name type="scientific">Cystoisospora suis</name>
    <dbReference type="NCBI Taxonomy" id="483139"/>
    <lineage>
        <taxon>Eukaryota</taxon>
        <taxon>Sar</taxon>
        <taxon>Alveolata</taxon>
        <taxon>Apicomplexa</taxon>
        <taxon>Conoidasida</taxon>
        <taxon>Coccidia</taxon>
        <taxon>Eucoccidiorida</taxon>
        <taxon>Eimeriorina</taxon>
        <taxon>Sarcocystidae</taxon>
        <taxon>Cystoisospora</taxon>
    </lineage>
</organism>
<reference evidence="1 2" key="1">
    <citation type="journal article" date="2017" name="Int. J. Parasitol.">
        <title>The genome of the protozoan parasite Cystoisospora suis and a reverse vaccinology approach to identify vaccine candidates.</title>
        <authorList>
            <person name="Palmieri N."/>
            <person name="Shrestha A."/>
            <person name="Ruttkowski B."/>
            <person name="Beck T."/>
            <person name="Vogl C."/>
            <person name="Tomley F."/>
            <person name="Blake D.P."/>
            <person name="Joachim A."/>
        </authorList>
    </citation>
    <scope>NUCLEOTIDE SEQUENCE [LARGE SCALE GENOMIC DNA]</scope>
    <source>
        <strain evidence="1 2">Wien I</strain>
    </source>
</reference>